<dbReference type="PRINTS" id="PR00081">
    <property type="entry name" value="GDHRDH"/>
</dbReference>
<comment type="caution">
    <text evidence="5">The sequence shown here is derived from an EMBL/GenBank/DDBJ whole genome shotgun (WGS) entry which is preliminary data.</text>
</comment>
<evidence type="ECO:0000256" key="4">
    <source>
        <dbReference type="SAM" id="MobiDB-lite"/>
    </source>
</evidence>
<dbReference type="InterPro" id="IPR020904">
    <property type="entry name" value="Sc_DH/Rdtase_CS"/>
</dbReference>
<evidence type="ECO:0000256" key="3">
    <source>
        <dbReference type="RuleBase" id="RU000363"/>
    </source>
</evidence>
<dbReference type="PANTHER" id="PTHR43658">
    <property type="entry name" value="SHORT-CHAIN DEHYDROGENASE/REDUCTASE"/>
    <property type="match status" value="1"/>
</dbReference>
<dbReference type="Pfam" id="PF00106">
    <property type="entry name" value="adh_short"/>
    <property type="match status" value="1"/>
</dbReference>
<feature type="compositionally biased region" description="Polar residues" evidence="4">
    <location>
        <begin position="1"/>
        <end position="12"/>
    </location>
</feature>
<gene>
    <name evidence="5" type="ORF">R3Q16_33675</name>
</gene>
<dbReference type="PROSITE" id="PS00061">
    <property type="entry name" value="ADH_SHORT"/>
    <property type="match status" value="1"/>
</dbReference>
<reference evidence="5 6" key="1">
    <citation type="submission" date="2023-10" db="EMBL/GenBank/DDBJ databases">
        <title>Development of a sustainable strategy for remediation of hydrocarbon-contaminated territories based on the waste exchange concept.</title>
        <authorList>
            <person name="Krivoruchko A."/>
        </authorList>
    </citation>
    <scope>NUCLEOTIDE SEQUENCE [LARGE SCALE GENOMIC DNA]</scope>
    <source>
        <strain evidence="5 6">IEGM 1203</strain>
    </source>
</reference>
<sequence>APGKPGTTSPWQHTHTRPPHHNRTDTVHLIGKTVFIAGGTSGLGLACAQEFSARGAAIVVGGRRGDLAEKIAASLPNSVGVELDISDLESVESATAKAIERYGSIHVNVNTAGVNTDVPIVDHEGNASVRIPELREAFYAMVNTNLVSTFTMMSVAASAMLANEPDENGERGVIINTSSSAGMEGAAWMTGYAGTKAGIVGYTLPAARDVAGRGIRINTIIAGGFLTPMLGPRGSAEYLDAVSKEIPNPQRIGRPDEFAQLAIHITENTYMNAEAIRIDGGIRLR</sequence>
<feature type="non-terminal residue" evidence="5">
    <location>
        <position position="1"/>
    </location>
</feature>
<accession>A0ABU4C4W9</accession>
<protein>
    <submittedName>
        <fullName evidence="5">SDR family NAD(P)-dependent oxidoreductase</fullName>
    </submittedName>
</protein>
<evidence type="ECO:0000313" key="6">
    <source>
        <dbReference type="Proteomes" id="UP001185927"/>
    </source>
</evidence>
<dbReference type="SUPFAM" id="SSF51735">
    <property type="entry name" value="NAD(P)-binding Rossmann-fold domains"/>
    <property type="match status" value="1"/>
</dbReference>
<keyword evidence="6" id="KW-1185">Reference proteome</keyword>
<dbReference type="InterPro" id="IPR002347">
    <property type="entry name" value="SDR_fam"/>
</dbReference>
<dbReference type="PRINTS" id="PR00080">
    <property type="entry name" value="SDRFAMILY"/>
</dbReference>
<dbReference type="Gene3D" id="3.40.50.720">
    <property type="entry name" value="NAD(P)-binding Rossmann-like Domain"/>
    <property type="match status" value="1"/>
</dbReference>
<evidence type="ECO:0000256" key="1">
    <source>
        <dbReference type="ARBA" id="ARBA00006484"/>
    </source>
</evidence>
<evidence type="ECO:0000256" key="2">
    <source>
        <dbReference type="ARBA" id="ARBA00023002"/>
    </source>
</evidence>
<feature type="region of interest" description="Disordered" evidence="4">
    <location>
        <begin position="1"/>
        <end position="24"/>
    </location>
</feature>
<evidence type="ECO:0000313" key="5">
    <source>
        <dbReference type="EMBL" id="MDV6271550.1"/>
    </source>
</evidence>
<dbReference type="EMBL" id="JAWLKB010000055">
    <property type="protein sequence ID" value="MDV6271550.1"/>
    <property type="molecule type" value="Genomic_DNA"/>
</dbReference>
<proteinExistence type="inferred from homology"/>
<comment type="similarity">
    <text evidence="1 3">Belongs to the short-chain dehydrogenases/reductases (SDR) family.</text>
</comment>
<dbReference type="RefSeq" id="WP_317546071.1">
    <property type="nucleotide sequence ID" value="NZ_JAWLKB010000055.1"/>
</dbReference>
<dbReference type="Proteomes" id="UP001185927">
    <property type="component" value="Unassembled WGS sequence"/>
</dbReference>
<dbReference type="InterPro" id="IPR036291">
    <property type="entry name" value="NAD(P)-bd_dom_sf"/>
</dbReference>
<organism evidence="5 6">
    <name type="scientific">Rhodococcus globerulus</name>
    <dbReference type="NCBI Taxonomy" id="33008"/>
    <lineage>
        <taxon>Bacteria</taxon>
        <taxon>Bacillati</taxon>
        <taxon>Actinomycetota</taxon>
        <taxon>Actinomycetes</taxon>
        <taxon>Mycobacteriales</taxon>
        <taxon>Nocardiaceae</taxon>
        <taxon>Rhodococcus</taxon>
    </lineage>
</organism>
<name>A0ABU4C4W9_RHOGO</name>
<dbReference type="PANTHER" id="PTHR43658:SF8">
    <property type="entry name" value="17-BETA-HYDROXYSTEROID DEHYDROGENASE 14-RELATED"/>
    <property type="match status" value="1"/>
</dbReference>
<keyword evidence="2" id="KW-0560">Oxidoreductase</keyword>